<evidence type="ECO:0000259" key="1">
    <source>
        <dbReference type="Pfam" id="PF18935"/>
    </source>
</evidence>
<evidence type="ECO:0000313" key="2">
    <source>
        <dbReference type="EMBL" id="RXR18332.1"/>
    </source>
</evidence>
<dbReference type="RefSeq" id="WP_129435981.1">
    <property type="nucleotide sequence ID" value="NZ_SBKO01000003.1"/>
</dbReference>
<feature type="domain" description="DUF5683" evidence="1">
    <location>
        <begin position="39"/>
        <end position="185"/>
    </location>
</feature>
<comment type="caution">
    <text evidence="2">The sequence shown here is derived from an EMBL/GenBank/DDBJ whole genome shotgun (WGS) entry which is preliminary data.</text>
</comment>
<proteinExistence type="predicted"/>
<dbReference type="Proteomes" id="UP000290283">
    <property type="component" value="Unassembled WGS sequence"/>
</dbReference>
<evidence type="ECO:0000313" key="3">
    <source>
        <dbReference type="Proteomes" id="UP000290283"/>
    </source>
</evidence>
<dbReference type="OrthoDB" id="9813910at2"/>
<name>A0A4Q1K1U1_9FLAO</name>
<sequence>MKFWLYIALFSIGFGNFSGFSQDEIKLVANDTVTTTIDPLRPAKAAFFSALLPGAGQAYNKKYWKIPIVYAAIGTGIYAYTWNQKQYNMVRDEYKKRLANDPNLNPELTRLTDDRLLTAQKGYQRNRDLSLLITSALYILNIVDANVDAHLQQFNVNGKLTVRPQIQQNEFTYKQNVGLTLNYNF</sequence>
<dbReference type="EMBL" id="SBKO01000003">
    <property type="protein sequence ID" value="RXR18332.1"/>
    <property type="molecule type" value="Genomic_DNA"/>
</dbReference>
<accession>A0A4Q1K1U1</accession>
<keyword evidence="3" id="KW-1185">Reference proteome</keyword>
<gene>
    <name evidence="2" type="ORF">EQG63_08665</name>
</gene>
<protein>
    <recommendedName>
        <fullName evidence="1">DUF5683 domain-containing protein</fullName>
    </recommendedName>
</protein>
<dbReference type="Pfam" id="PF18935">
    <property type="entry name" value="DUF5683"/>
    <property type="match status" value="1"/>
</dbReference>
<reference evidence="3" key="1">
    <citation type="submission" date="2019-01" db="EMBL/GenBank/DDBJ databases">
        <title>Cytophagaceae bacterium strain CAR-16.</title>
        <authorList>
            <person name="Chen W.-M."/>
        </authorList>
    </citation>
    <scope>NUCLEOTIDE SEQUENCE [LARGE SCALE GENOMIC DNA]</scope>
    <source>
        <strain evidence="3">LLJ-11</strain>
    </source>
</reference>
<organism evidence="2 3">
    <name type="scientific">Flavobacterium amnicola</name>
    <dbReference type="NCBI Taxonomy" id="2506422"/>
    <lineage>
        <taxon>Bacteria</taxon>
        <taxon>Pseudomonadati</taxon>
        <taxon>Bacteroidota</taxon>
        <taxon>Flavobacteriia</taxon>
        <taxon>Flavobacteriales</taxon>
        <taxon>Flavobacteriaceae</taxon>
        <taxon>Flavobacterium</taxon>
    </lineage>
</organism>
<dbReference type="InterPro" id="IPR043738">
    <property type="entry name" value="DUF5683"/>
</dbReference>
<dbReference type="AlphaFoldDB" id="A0A4Q1K1U1"/>